<dbReference type="Proteomes" id="UP000886852">
    <property type="component" value="Unassembled WGS sequence"/>
</dbReference>
<dbReference type="AlphaFoldDB" id="A0A9D1SPP0"/>
<reference evidence="3" key="1">
    <citation type="submission" date="2020-10" db="EMBL/GenBank/DDBJ databases">
        <authorList>
            <person name="Gilroy R."/>
        </authorList>
    </citation>
    <scope>NUCLEOTIDE SEQUENCE</scope>
    <source>
        <strain evidence="3">ChiHjej12B11-7776</strain>
    </source>
</reference>
<organism evidence="3 4">
    <name type="scientific">Candidatus Fimimonas merdipullorum</name>
    <dbReference type="NCBI Taxonomy" id="2840822"/>
    <lineage>
        <taxon>Bacteria</taxon>
        <taxon>Pseudomonadati</taxon>
        <taxon>Myxococcota</taxon>
        <taxon>Myxococcia</taxon>
        <taxon>Myxococcales</taxon>
        <taxon>Cystobacterineae</taxon>
        <taxon>Myxococcaceae</taxon>
        <taxon>Myxococcaceae incertae sedis</taxon>
        <taxon>Candidatus Fimimonas</taxon>
    </lineage>
</organism>
<comment type="caution">
    <text evidence="3">The sequence shown here is derived from an EMBL/GenBank/DDBJ whole genome shotgun (WGS) entry which is preliminary data.</text>
</comment>
<evidence type="ECO:0000313" key="3">
    <source>
        <dbReference type="EMBL" id="HIU91148.1"/>
    </source>
</evidence>
<keyword evidence="1" id="KW-0472">Membrane</keyword>
<accession>A0A9D1SPP0</accession>
<evidence type="ECO:0000313" key="4">
    <source>
        <dbReference type="Proteomes" id="UP000886852"/>
    </source>
</evidence>
<gene>
    <name evidence="3" type="ORF">IAC72_03970</name>
</gene>
<name>A0A9D1SPP0_9BACT</name>
<dbReference type="EMBL" id="DVOC01000067">
    <property type="protein sequence ID" value="HIU91148.1"/>
    <property type="molecule type" value="Genomic_DNA"/>
</dbReference>
<evidence type="ECO:0000256" key="1">
    <source>
        <dbReference type="SAM" id="Phobius"/>
    </source>
</evidence>
<keyword evidence="1" id="KW-1133">Transmembrane helix</keyword>
<feature type="signal peptide" evidence="2">
    <location>
        <begin position="1"/>
        <end position="22"/>
    </location>
</feature>
<reference evidence="3" key="2">
    <citation type="journal article" date="2021" name="PeerJ">
        <title>Extensive microbial diversity within the chicken gut microbiome revealed by metagenomics and culture.</title>
        <authorList>
            <person name="Gilroy R."/>
            <person name="Ravi A."/>
            <person name="Getino M."/>
            <person name="Pursley I."/>
            <person name="Horton D.L."/>
            <person name="Alikhan N.F."/>
            <person name="Baker D."/>
            <person name="Gharbi K."/>
            <person name="Hall N."/>
            <person name="Watson M."/>
            <person name="Adriaenssens E.M."/>
            <person name="Foster-Nyarko E."/>
            <person name="Jarju S."/>
            <person name="Secka A."/>
            <person name="Antonio M."/>
            <person name="Oren A."/>
            <person name="Chaudhuri R.R."/>
            <person name="La Ragione R."/>
            <person name="Hildebrand F."/>
            <person name="Pallen M.J."/>
        </authorList>
    </citation>
    <scope>NUCLEOTIDE SEQUENCE</scope>
    <source>
        <strain evidence="3">ChiHjej12B11-7776</strain>
    </source>
</reference>
<evidence type="ECO:0000256" key="2">
    <source>
        <dbReference type="SAM" id="SignalP"/>
    </source>
</evidence>
<protein>
    <recommendedName>
        <fullName evidence="5">SH3 domain-containing protein</fullName>
    </recommendedName>
</protein>
<keyword evidence="1" id="KW-0812">Transmembrane</keyword>
<feature type="chain" id="PRO_5039415790" description="SH3 domain-containing protein" evidence="2">
    <location>
        <begin position="23"/>
        <end position="597"/>
    </location>
</feature>
<feature type="transmembrane region" description="Helical" evidence="1">
    <location>
        <begin position="562"/>
        <end position="584"/>
    </location>
</feature>
<keyword evidence="2" id="KW-0732">Signal</keyword>
<sequence>MILIFITALVFSLALFGTGASALSAEDNRSLINPVAVAAVGDYVFVADNVDAGQQSAILCFDVSATPEYCYTHTVAKEIVNLAEVDGKLYVMYADSVEIYAVGQALQLEETLAIHNALDFTFGNYESADVPYYAVEGERMYALRNGAGTGLDTATEGAQQCLAQDDFLYFLKNGRVFRVDISATPQYNTDDPVNADGIVTATDVSGMFAYTADERHIALYGDNGAYVLEQTASGFAATRVLVSGSGVKDMCFGSGKIFLLNGANEVEIFTYNAQDKRFVRSEDTIGTDTITIDRQLPTQFTGFTLASSNGYPTNVVYKTTDADTSIAEIMTDYDGQFIILDFDGAEDVPFYYVLIGDKLGWIQKSDGITSPEEDPELTVYDTRISVDVTYKAKFTSLNTVYVYPLPLTDIDHCDSFSQTITEAQEVTLLQQFEETHSDGSVTKWYYVQYGEGKKGFVNSGNVGLFYADASTQQPVDVIGYKKINASLFEAVKIYLTKDMAEDEVIYNAQGEEIKLYSGTLLVAVRAEGAATFVEIREKDGSVSYGWIPTNNLIGQHSMTTNAIVGLSVLAVAIALTIVFAVLFVKKKKAAKQEDEEE</sequence>
<evidence type="ECO:0008006" key="5">
    <source>
        <dbReference type="Google" id="ProtNLM"/>
    </source>
</evidence>
<proteinExistence type="predicted"/>